<dbReference type="EMBL" id="ML736381">
    <property type="protein sequence ID" value="KAE8372016.1"/>
    <property type="molecule type" value="Genomic_DNA"/>
</dbReference>
<protein>
    <submittedName>
        <fullName evidence="1">Uncharacterized protein</fullName>
    </submittedName>
</protein>
<evidence type="ECO:0000313" key="1">
    <source>
        <dbReference type="EMBL" id="KAE8372016.1"/>
    </source>
</evidence>
<dbReference type="AlphaFoldDB" id="A0A5N7ARR6"/>
<keyword evidence="2" id="KW-1185">Reference proteome</keyword>
<sequence length="136" mass="14475">MKIQILYSLAAVGGLVFANPIHNLEKRSYPEDVIRCIAEEVKQGLGNVCDVVSVACGELGGVDSLTSCITNAATEVTDITVITEDPLAWLQSVNCGQELLGGVQNGDDLIYKLKERVSYISQTMGKTVGNAAACLR</sequence>
<dbReference type="Proteomes" id="UP000326198">
    <property type="component" value="Unassembled WGS sequence"/>
</dbReference>
<gene>
    <name evidence="1" type="ORF">BDV26DRAFT_298262</name>
</gene>
<proteinExistence type="predicted"/>
<name>A0A5N7ARR6_9EURO</name>
<evidence type="ECO:0000313" key="2">
    <source>
        <dbReference type="Proteomes" id="UP000326198"/>
    </source>
</evidence>
<accession>A0A5N7ARR6</accession>
<dbReference type="OrthoDB" id="4439160at2759"/>
<reference evidence="1 2" key="1">
    <citation type="submission" date="2019-04" db="EMBL/GenBank/DDBJ databases">
        <title>Friends and foes A comparative genomics studyof 23 Aspergillus species from section Flavi.</title>
        <authorList>
            <consortium name="DOE Joint Genome Institute"/>
            <person name="Kjaerbolling I."/>
            <person name="Vesth T."/>
            <person name="Frisvad J.C."/>
            <person name="Nybo J.L."/>
            <person name="Theobald S."/>
            <person name="Kildgaard S."/>
            <person name="Isbrandt T."/>
            <person name="Kuo A."/>
            <person name="Sato A."/>
            <person name="Lyhne E.K."/>
            <person name="Kogle M.E."/>
            <person name="Wiebenga A."/>
            <person name="Kun R.S."/>
            <person name="Lubbers R.J."/>
            <person name="Makela M.R."/>
            <person name="Barry K."/>
            <person name="Chovatia M."/>
            <person name="Clum A."/>
            <person name="Daum C."/>
            <person name="Haridas S."/>
            <person name="He G."/>
            <person name="LaButti K."/>
            <person name="Lipzen A."/>
            <person name="Mondo S."/>
            <person name="Riley R."/>
            <person name="Salamov A."/>
            <person name="Simmons B.A."/>
            <person name="Magnuson J.K."/>
            <person name="Henrissat B."/>
            <person name="Mortensen U.H."/>
            <person name="Larsen T.O."/>
            <person name="Devries R.P."/>
            <person name="Grigoriev I.V."/>
            <person name="Machida M."/>
            <person name="Baker S.E."/>
            <person name="Andersen M.R."/>
        </authorList>
    </citation>
    <scope>NUCLEOTIDE SEQUENCE [LARGE SCALE GENOMIC DNA]</scope>
    <source>
        <strain evidence="1 2">IBT 29228</strain>
    </source>
</reference>
<organism evidence="1 2">
    <name type="scientific">Aspergillus bertholletiae</name>
    <dbReference type="NCBI Taxonomy" id="1226010"/>
    <lineage>
        <taxon>Eukaryota</taxon>
        <taxon>Fungi</taxon>
        <taxon>Dikarya</taxon>
        <taxon>Ascomycota</taxon>
        <taxon>Pezizomycotina</taxon>
        <taxon>Eurotiomycetes</taxon>
        <taxon>Eurotiomycetidae</taxon>
        <taxon>Eurotiales</taxon>
        <taxon>Aspergillaceae</taxon>
        <taxon>Aspergillus</taxon>
        <taxon>Aspergillus subgen. Circumdati</taxon>
    </lineage>
</organism>